<evidence type="ECO:0000256" key="7">
    <source>
        <dbReference type="SAM" id="MobiDB-lite"/>
    </source>
</evidence>
<dbReference type="InterPro" id="IPR049624">
    <property type="entry name" value="FOXN1_4"/>
</dbReference>
<dbReference type="Proteomes" id="UP000678393">
    <property type="component" value="Unassembled WGS sequence"/>
</dbReference>
<evidence type="ECO:0000256" key="5">
    <source>
        <dbReference type="ARBA" id="ARBA00023242"/>
    </source>
</evidence>
<dbReference type="GO" id="GO:0005634">
    <property type="term" value="C:nucleus"/>
    <property type="evidence" value="ECO:0007669"/>
    <property type="project" value="UniProtKB-SubCell"/>
</dbReference>
<accession>A0A8S3ZU94</accession>
<reference evidence="9" key="1">
    <citation type="submission" date="2021-04" db="EMBL/GenBank/DDBJ databases">
        <authorList>
            <consortium name="Molecular Ecology Group"/>
        </authorList>
    </citation>
    <scope>NUCLEOTIDE SEQUENCE</scope>
</reference>
<keyword evidence="1" id="KW-0217">Developmental protein</keyword>
<evidence type="ECO:0000313" key="10">
    <source>
        <dbReference type="Proteomes" id="UP000678393"/>
    </source>
</evidence>
<dbReference type="InterPro" id="IPR001766">
    <property type="entry name" value="Fork_head_dom"/>
</dbReference>
<dbReference type="GO" id="GO:0000976">
    <property type="term" value="F:transcription cis-regulatory region binding"/>
    <property type="evidence" value="ECO:0007669"/>
    <property type="project" value="TreeGrafter"/>
</dbReference>
<dbReference type="PROSITE" id="PS50039">
    <property type="entry name" value="FORK_HEAD_3"/>
    <property type="match status" value="1"/>
</dbReference>
<keyword evidence="2" id="KW-0805">Transcription regulation</keyword>
<dbReference type="PANTHER" id="PTHR46721:SF3">
    <property type="entry name" value="FORKHEAD BOX N1"/>
    <property type="match status" value="1"/>
</dbReference>
<feature type="DNA-binding region" description="Fork-head" evidence="6">
    <location>
        <begin position="327"/>
        <end position="424"/>
    </location>
</feature>
<evidence type="ECO:0000256" key="3">
    <source>
        <dbReference type="ARBA" id="ARBA00023125"/>
    </source>
</evidence>
<feature type="non-terminal residue" evidence="9">
    <location>
        <position position="614"/>
    </location>
</feature>
<evidence type="ECO:0000256" key="4">
    <source>
        <dbReference type="ARBA" id="ARBA00023163"/>
    </source>
</evidence>
<dbReference type="PANTHER" id="PTHR46721">
    <property type="entry name" value="FORKHEAD BOX PROTEIN N1"/>
    <property type="match status" value="1"/>
</dbReference>
<dbReference type="CDD" id="cd20030">
    <property type="entry name" value="FH_FOXN1-like"/>
    <property type="match status" value="1"/>
</dbReference>
<sequence length="614" mass="67187">RPTSETITTMDSLSDRLHDPLLFLNTDKSDLDAFLMSTSADMANMSEDMHVNVSDIKMDNSLDLDGLESGGHLGDMSWLHNSSLSTLAHLDSDDTSDGSNLISVNPQSVYPIHVVQNLRTQHFLSSENANSAAIRLHTNCGNHLNSSESASHSTQQQVQVSTPQAVLSQDHQTIRIMSVQSKPLNSPAKAHNFLITSSRDSSHKAPQTFLLSTVDGSFPAGLTISSADLPVHFTSAGSHIVLSSPQKLPVAKTDTSSEVLAKSGHSLISPSQASPVLLGRLQTGVQPQVYQKVGIKPTVASSTVQLQQSELTTVSSTTNNEEKVYPKPVFSYSCLIALALKNSKNGSLPVSEIYSFMCENFPYFKTAPDGWKNSVRHNLSLNKCFAKVDNPKLTQGAKKGCLWALNPTKVTKMDDEISKWSKKDPVGLLTSMAYPENLEAIEKGQAGLHYSKKKSPDSTPCTPIKTEPFKTEFTLDQKPEFSQIRLEKHNSNIPFEKVELKHPVKVEPLELEYSLNQRGNSPVIKQELPSPSPKDYAIFKIEPSDYSCSDIPVSFSNDALTDIVLQNSVWDDDLENNIDIDLICDSSSSHLPSPTTSSPVMFRSSPNPSLPRSL</sequence>
<dbReference type="SMART" id="SM00339">
    <property type="entry name" value="FH"/>
    <property type="match status" value="1"/>
</dbReference>
<proteinExistence type="predicted"/>
<evidence type="ECO:0000313" key="9">
    <source>
        <dbReference type="EMBL" id="CAG5131085.1"/>
    </source>
</evidence>
<evidence type="ECO:0000259" key="8">
    <source>
        <dbReference type="PROSITE" id="PS50039"/>
    </source>
</evidence>
<evidence type="ECO:0000256" key="1">
    <source>
        <dbReference type="ARBA" id="ARBA00022473"/>
    </source>
</evidence>
<dbReference type="Gene3D" id="1.10.10.10">
    <property type="entry name" value="Winged helix-like DNA-binding domain superfamily/Winged helix DNA-binding domain"/>
    <property type="match status" value="1"/>
</dbReference>
<feature type="domain" description="Fork-head" evidence="8">
    <location>
        <begin position="327"/>
        <end position="424"/>
    </location>
</feature>
<dbReference type="GO" id="GO:0000981">
    <property type="term" value="F:DNA-binding transcription factor activity, RNA polymerase II-specific"/>
    <property type="evidence" value="ECO:0007669"/>
    <property type="project" value="TreeGrafter"/>
</dbReference>
<dbReference type="PROSITE" id="PS00658">
    <property type="entry name" value="FORK_HEAD_2"/>
    <property type="match status" value="1"/>
</dbReference>
<keyword evidence="10" id="KW-1185">Reference proteome</keyword>
<gene>
    <name evidence="9" type="ORF">CUNI_LOCUS16643</name>
</gene>
<dbReference type="InterPro" id="IPR030456">
    <property type="entry name" value="TF_fork_head_CS_2"/>
</dbReference>
<feature type="non-terminal residue" evidence="9">
    <location>
        <position position="1"/>
    </location>
</feature>
<comment type="subcellular location">
    <subcellularLocation>
        <location evidence="6">Nucleus</location>
    </subcellularLocation>
</comment>
<organism evidence="9 10">
    <name type="scientific">Candidula unifasciata</name>
    <dbReference type="NCBI Taxonomy" id="100452"/>
    <lineage>
        <taxon>Eukaryota</taxon>
        <taxon>Metazoa</taxon>
        <taxon>Spiralia</taxon>
        <taxon>Lophotrochozoa</taxon>
        <taxon>Mollusca</taxon>
        <taxon>Gastropoda</taxon>
        <taxon>Heterobranchia</taxon>
        <taxon>Euthyneura</taxon>
        <taxon>Panpulmonata</taxon>
        <taxon>Eupulmonata</taxon>
        <taxon>Stylommatophora</taxon>
        <taxon>Helicina</taxon>
        <taxon>Helicoidea</taxon>
        <taxon>Geomitridae</taxon>
        <taxon>Candidula</taxon>
    </lineage>
</organism>
<dbReference type="InterPro" id="IPR036390">
    <property type="entry name" value="WH_DNA-bd_sf"/>
</dbReference>
<comment type="caution">
    <text evidence="9">The sequence shown here is derived from an EMBL/GenBank/DDBJ whole genome shotgun (WGS) entry which is preliminary data.</text>
</comment>
<name>A0A8S3ZU94_9EUPU</name>
<dbReference type="InterPro" id="IPR036388">
    <property type="entry name" value="WH-like_DNA-bd_sf"/>
</dbReference>
<evidence type="ECO:0000256" key="2">
    <source>
        <dbReference type="ARBA" id="ARBA00023015"/>
    </source>
</evidence>
<dbReference type="OrthoDB" id="10070006at2759"/>
<dbReference type="Pfam" id="PF00250">
    <property type="entry name" value="Forkhead"/>
    <property type="match status" value="1"/>
</dbReference>
<evidence type="ECO:0000256" key="6">
    <source>
        <dbReference type="PROSITE-ProRule" id="PRU00089"/>
    </source>
</evidence>
<dbReference type="AlphaFoldDB" id="A0A8S3ZU94"/>
<keyword evidence="4" id="KW-0804">Transcription</keyword>
<protein>
    <recommendedName>
        <fullName evidence="8">Fork-head domain-containing protein</fullName>
    </recommendedName>
</protein>
<dbReference type="PRINTS" id="PR00053">
    <property type="entry name" value="FORKHEAD"/>
</dbReference>
<dbReference type="SUPFAM" id="SSF46785">
    <property type="entry name" value="Winged helix' DNA-binding domain"/>
    <property type="match status" value="1"/>
</dbReference>
<feature type="region of interest" description="Disordered" evidence="7">
    <location>
        <begin position="591"/>
        <end position="614"/>
    </location>
</feature>
<keyword evidence="5 6" id="KW-0539">Nucleus</keyword>
<dbReference type="EMBL" id="CAJHNH020004447">
    <property type="protein sequence ID" value="CAG5131085.1"/>
    <property type="molecule type" value="Genomic_DNA"/>
</dbReference>
<keyword evidence="3 6" id="KW-0238">DNA-binding</keyword>